<dbReference type="Pfam" id="PF00480">
    <property type="entry name" value="ROK"/>
    <property type="match status" value="1"/>
</dbReference>
<gene>
    <name evidence="3" type="ORF">ACFSJD_36535</name>
</gene>
<dbReference type="Gene3D" id="3.30.420.40">
    <property type="match status" value="2"/>
</dbReference>
<dbReference type="EMBL" id="JBHUCO010000055">
    <property type="protein sequence ID" value="MFD1523039.1"/>
    <property type="molecule type" value="Genomic_DNA"/>
</dbReference>
<proteinExistence type="inferred from homology"/>
<dbReference type="Proteomes" id="UP001597114">
    <property type="component" value="Unassembled WGS sequence"/>
</dbReference>
<feature type="region of interest" description="Disordered" evidence="2">
    <location>
        <begin position="1"/>
        <end position="22"/>
    </location>
</feature>
<dbReference type="InterPro" id="IPR000600">
    <property type="entry name" value="ROK"/>
</dbReference>
<dbReference type="CDD" id="cd23763">
    <property type="entry name" value="ASKHA_ATPase_ROK"/>
    <property type="match status" value="1"/>
</dbReference>
<dbReference type="InterPro" id="IPR036390">
    <property type="entry name" value="WH_DNA-bd_sf"/>
</dbReference>
<sequence length="502" mass="53168">MILRIGQDEPGSPMSRTATRADRGLRAERTDFLLHRRGLEKRIGPSRASSVSIAAPDRTMPGRFTRSLRRSSPHGLIFSRAFIITLRGILKSSRPRTTSRGLVLAELLSGEEMDRARLAASTGLSFPTVARIVDDLLTQGIVLEQRKIVRQGPGRHAAALNLDPRAALVVGIDLGGTHCRMVLADALGRAVVRSHEATPRELAAEELAGWLVDGVQTLVRDHADDMPLRAVAIGLPGVVAATADRVVGSQNLGQIVGTAFVEAITAGMPAPVVVGNDSNFGLRGELHFGGIPEDETAVLFSLGTGLGSAVAIDRHLLVGSEGLLGEFGRLRLPGRRERLRDLVSGAGLVAYARSKGAAIGSAAEIFADREQHAALVAEVREALVHLVSITALAYEPGRILFTGGFSDSLDQPMLNEVRDEVAETVGVLAELRHSRLGQAGGLVGAMAAALGRSYRSMGVDEQTATTVRADPAEVIAALTASPVVHRSREPSLSRTVLNGRNP</sequence>
<evidence type="ECO:0000256" key="1">
    <source>
        <dbReference type="ARBA" id="ARBA00006479"/>
    </source>
</evidence>
<dbReference type="InterPro" id="IPR049874">
    <property type="entry name" value="ROK_cs"/>
</dbReference>
<organism evidence="3 4">
    <name type="scientific">Pseudonocardia yunnanensis</name>
    <dbReference type="NCBI Taxonomy" id="58107"/>
    <lineage>
        <taxon>Bacteria</taxon>
        <taxon>Bacillati</taxon>
        <taxon>Actinomycetota</taxon>
        <taxon>Actinomycetes</taxon>
        <taxon>Pseudonocardiales</taxon>
        <taxon>Pseudonocardiaceae</taxon>
        <taxon>Pseudonocardia</taxon>
    </lineage>
</organism>
<dbReference type="SUPFAM" id="SSF53067">
    <property type="entry name" value="Actin-like ATPase domain"/>
    <property type="match status" value="1"/>
</dbReference>
<dbReference type="PANTHER" id="PTHR18964">
    <property type="entry name" value="ROK (REPRESSOR, ORF, KINASE) FAMILY"/>
    <property type="match status" value="1"/>
</dbReference>
<dbReference type="PANTHER" id="PTHR18964:SF149">
    <property type="entry name" value="BIFUNCTIONAL UDP-N-ACETYLGLUCOSAMINE 2-EPIMERASE_N-ACETYLMANNOSAMINE KINASE"/>
    <property type="match status" value="1"/>
</dbReference>
<evidence type="ECO:0000313" key="4">
    <source>
        <dbReference type="Proteomes" id="UP001597114"/>
    </source>
</evidence>
<dbReference type="InterPro" id="IPR036388">
    <property type="entry name" value="WH-like_DNA-bd_sf"/>
</dbReference>
<accession>A0ABW4F6M3</accession>
<keyword evidence="4" id="KW-1185">Reference proteome</keyword>
<dbReference type="Gene3D" id="1.10.10.10">
    <property type="entry name" value="Winged helix-like DNA-binding domain superfamily/Winged helix DNA-binding domain"/>
    <property type="match status" value="1"/>
</dbReference>
<reference evidence="4" key="1">
    <citation type="journal article" date="2019" name="Int. J. Syst. Evol. Microbiol.">
        <title>The Global Catalogue of Microorganisms (GCM) 10K type strain sequencing project: providing services to taxonomists for standard genome sequencing and annotation.</title>
        <authorList>
            <consortium name="The Broad Institute Genomics Platform"/>
            <consortium name="The Broad Institute Genome Sequencing Center for Infectious Disease"/>
            <person name="Wu L."/>
            <person name="Ma J."/>
        </authorList>
    </citation>
    <scope>NUCLEOTIDE SEQUENCE [LARGE SCALE GENOMIC DNA]</scope>
    <source>
        <strain evidence="4">CCM 7043</strain>
    </source>
</reference>
<dbReference type="RefSeq" id="WP_344722841.1">
    <property type="nucleotide sequence ID" value="NZ_BAAAUS010000014.1"/>
</dbReference>
<dbReference type="PROSITE" id="PS01125">
    <property type="entry name" value="ROK"/>
    <property type="match status" value="1"/>
</dbReference>
<evidence type="ECO:0000256" key="2">
    <source>
        <dbReference type="SAM" id="MobiDB-lite"/>
    </source>
</evidence>
<comment type="similarity">
    <text evidence="1">Belongs to the ROK (NagC/XylR) family.</text>
</comment>
<name>A0ABW4F6M3_9PSEU</name>
<evidence type="ECO:0000313" key="3">
    <source>
        <dbReference type="EMBL" id="MFD1523039.1"/>
    </source>
</evidence>
<dbReference type="SUPFAM" id="SSF46785">
    <property type="entry name" value="Winged helix' DNA-binding domain"/>
    <property type="match status" value="1"/>
</dbReference>
<protein>
    <submittedName>
        <fullName evidence="3">ROK family protein</fullName>
    </submittedName>
</protein>
<dbReference type="InterPro" id="IPR043129">
    <property type="entry name" value="ATPase_NBD"/>
</dbReference>
<comment type="caution">
    <text evidence="3">The sequence shown here is derived from an EMBL/GenBank/DDBJ whole genome shotgun (WGS) entry which is preliminary data.</text>
</comment>